<comment type="catalytic activity">
    <reaction evidence="1 10 11">
        <text>Endonucleolytic cleavage to 5'-phosphomonoester.</text>
        <dbReference type="EC" id="3.1.26.4"/>
    </reaction>
</comment>
<reference evidence="13" key="1">
    <citation type="journal article" date="2014" name="Int. J. Syst. Evol. Microbiol.">
        <title>Complete genome sequence of Corynebacterium casei LMG S-19264T (=DSM 44701T), isolated from a smear-ripened cheese.</title>
        <authorList>
            <consortium name="US DOE Joint Genome Institute (JGI-PGF)"/>
            <person name="Walter F."/>
            <person name="Albersmeier A."/>
            <person name="Kalinowski J."/>
            <person name="Ruckert C."/>
        </authorList>
    </citation>
    <scope>NUCLEOTIDE SEQUENCE</scope>
    <source>
        <strain evidence="13">CGMCC 1.15794</strain>
    </source>
</reference>
<reference evidence="13" key="2">
    <citation type="submission" date="2020-09" db="EMBL/GenBank/DDBJ databases">
        <authorList>
            <person name="Sun Q."/>
            <person name="Zhou Y."/>
        </authorList>
    </citation>
    <scope>NUCLEOTIDE SEQUENCE</scope>
    <source>
        <strain evidence="13">CGMCC 1.15794</strain>
    </source>
</reference>
<evidence type="ECO:0000256" key="11">
    <source>
        <dbReference type="RuleBase" id="RU003515"/>
    </source>
</evidence>
<dbReference type="GO" id="GO:0003723">
    <property type="term" value="F:RNA binding"/>
    <property type="evidence" value="ECO:0007669"/>
    <property type="project" value="UniProtKB-UniRule"/>
</dbReference>
<keyword evidence="8 10" id="KW-0255">Endonuclease</keyword>
<dbReference type="SUPFAM" id="SSF53098">
    <property type="entry name" value="Ribonuclease H-like"/>
    <property type="match status" value="1"/>
</dbReference>
<proteinExistence type="inferred from homology"/>
<dbReference type="Proteomes" id="UP000657592">
    <property type="component" value="Unassembled WGS sequence"/>
</dbReference>
<dbReference type="GO" id="GO:0032299">
    <property type="term" value="C:ribonuclease H2 complex"/>
    <property type="evidence" value="ECO:0007669"/>
    <property type="project" value="TreeGrafter"/>
</dbReference>
<dbReference type="InterPro" id="IPR036397">
    <property type="entry name" value="RNaseH_sf"/>
</dbReference>
<feature type="binding site" evidence="10">
    <location>
        <position position="25"/>
    </location>
    <ligand>
        <name>a divalent metal cation</name>
        <dbReference type="ChEBI" id="CHEBI:60240"/>
    </ligand>
</feature>
<evidence type="ECO:0000259" key="12">
    <source>
        <dbReference type="PROSITE" id="PS51975"/>
    </source>
</evidence>
<dbReference type="GO" id="GO:0004523">
    <property type="term" value="F:RNA-DNA hybrid ribonuclease activity"/>
    <property type="evidence" value="ECO:0007669"/>
    <property type="project" value="UniProtKB-UniRule"/>
</dbReference>
<evidence type="ECO:0000256" key="5">
    <source>
        <dbReference type="ARBA" id="ARBA00022490"/>
    </source>
</evidence>
<organism evidence="13 14">
    <name type="scientific">Microbacterium album</name>
    <dbReference type="NCBI Taxonomy" id="2053191"/>
    <lineage>
        <taxon>Bacteria</taxon>
        <taxon>Bacillati</taxon>
        <taxon>Actinomycetota</taxon>
        <taxon>Actinomycetes</taxon>
        <taxon>Micrococcales</taxon>
        <taxon>Microbacteriaceae</taxon>
        <taxon>Microbacterium</taxon>
    </lineage>
</organism>
<dbReference type="InterPro" id="IPR001352">
    <property type="entry name" value="RNase_HII/HIII"/>
</dbReference>
<comment type="cofactor">
    <cofactor evidence="2">
        <name>Mg(2+)</name>
        <dbReference type="ChEBI" id="CHEBI:18420"/>
    </cofactor>
</comment>
<gene>
    <name evidence="13" type="ORF">GCM10010921_10630</name>
</gene>
<evidence type="ECO:0000313" key="13">
    <source>
        <dbReference type="EMBL" id="GGH39433.1"/>
    </source>
</evidence>
<dbReference type="PANTHER" id="PTHR10954:SF18">
    <property type="entry name" value="RIBONUCLEASE HII"/>
    <property type="match status" value="1"/>
</dbReference>
<dbReference type="EC" id="3.1.26.4" evidence="11"/>
<evidence type="ECO:0000256" key="10">
    <source>
        <dbReference type="PROSITE-ProRule" id="PRU01319"/>
    </source>
</evidence>
<feature type="binding site" evidence="10">
    <location>
        <position position="126"/>
    </location>
    <ligand>
        <name>a divalent metal cation</name>
        <dbReference type="ChEBI" id="CHEBI:60240"/>
    </ligand>
</feature>
<dbReference type="Pfam" id="PF01351">
    <property type="entry name" value="RNase_HII"/>
    <property type="match status" value="1"/>
</dbReference>
<evidence type="ECO:0000256" key="1">
    <source>
        <dbReference type="ARBA" id="ARBA00000077"/>
    </source>
</evidence>
<dbReference type="GO" id="GO:0005737">
    <property type="term" value="C:cytoplasm"/>
    <property type="evidence" value="ECO:0007669"/>
    <property type="project" value="UniProtKB-SubCell"/>
</dbReference>
<comment type="cofactor">
    <cofactor evidence="10">
        <name>Mn(2+)</name>
        <dbReference type="ChEBI" id="CHEBI:29035"/>
    </cofactor>
    <cofactor evidence="10">
        <name>Mg(2+)</name>
        <dbReference type="ChEBI" id="CHEBI:18420"/>
    </cofactor>
    <text evidence="10">Manganese or magnesium. Binds 1 divalent metal ion per monomer in the absence of substrate. May bind a second metal ion after substrate binding.</text>
</comment>
<comment type="caution">
    <text evidence="13">The sequence shown here is derived from an EMBL/GenBank/DDBJ whole genome shotgun (WGS) entry which is preliminary data.</text>
</comment>
<evidence type="ECO:0000256" key="9">
    <source>
        <dbReference type="ARBA" id="ARBA00022801"/>
    </source>
</evidence>
<keyword evidence="6 10" id="KW-0540">Nuclease</keyword>
<dbReference type="GO" id="GO:0046872">
    <property type="term" value="F:metal ion binding"/>
    <property type="evidence" value="ECO:0007669"/>
    <property type="project" value="UniProtKB-KW"/>
</dbReference>
<evidence type="ECO:0000256" key="7">
    <source>
        <dbReference type="ARBA" id="ARBA00022723"/>
    </source>
</evidence>
<dbReference type="InterPro" id="IPR024567">
    <property type="entry name" value="RNase_HII/HIII_dom"/>
</dbReference>
<comment type="subcellular location">
    <subcellularLocation>
        <location evidence="4">Cytoplasm</location>
    </subcellularLocation>
</comment>
<dbReference type="GO" id="GO:0043137">
    <property type="term" value="P:DNA replication, removal of RNA primer"/>
    <property type="evidence" value="ECO:0007669"/>
    <property type="project" value="TreeGrafter"/>
</dbReference>
<evidence type="ECO:0000256" key="2">
    <source>
        <dbReference type="ARBA" id="ARBA00001946"/>
    </source>
</evidence>
<dbReference type="NCBIfam" id="NF000595">
    <property type="entry name" value="PRK00015.1-3"/>
    <property type="match status" value="1"/>
</dbReference>
<keyword evidence="14" id="KW-1185">Reference proteome</keyword>
<evidence type="ECO:0000256" key="8">
    <source>
        <dbReference type="ARBA" id="ARBA00022759"/>
    </source>
</evidence>
<evidence type="ECO:0000256" key="4">
    <source>
        <dbReference type="ARBA" id="ARBA00004496"/>
    </source>
</evidence>
<dbReference type="GO" id="GO:0006298">
    <property type="term" value="P:mismatch repair"/>
    <property type="evidence" value="ECO:0007669"/>
    <property type="project" value="TreeGrafter"/>
</dbReference>
<dbReference type="Gene3D" id="3.30.420.10">
    <property type="entry name" value="Ribonuclease H-like superfamily/Ribonuclease H"/>
    <property type="match status" value="1"/>
</dbReference>
<comment type="function">
    <text evidence="3 11">Endonuclease that specifically degrades the RNA of RNA-DNA hybrids.</text>
</comment>
<sequence length="219" mass="23045">MPVAVPTLALERELLRDAPFVFACDEVGRGALAGPVAVGASVIDADAAAIAVPEGLRDSKLVAEARRAAVAERAAGWVRASAVGWAEAWEIDEVGIMRALGLAAIRALAALEERGFAPAAGVVLLDGNHDYITSAGATGITVRPVVKADRDCASAAAASVIAKVARDARMTTLHEELPAYEWCRNKGYASPVHRAAIRERGLSHHHRRSWSIADAPTLF</sequence>
<dbReference type="AlphaFoldDB" id="A0A917MN73"/>
<keyword evidence="5" id="KW-0963">Cytoplasm</keyword>
<dbReference type="InterPro" id="IPR012337">
    <property type="entry name" value="RNaseH-like_sf"/>
</dbReference>
<dbReference type="PROSITE" id="PS51975">
    <property type="entry name" value="RNASE_H_2"/>
    <property type="match status" value="1"/>
</dbReference>
<dbReference type="EMBL" id="BMJY01000003">
    <property type="protein sequence ID" value="GGH39433.1"/>
    <property type="molecule type" value="Genomic_DNA"/>
</dbReference>
<keyword evidence="7 10" id="KW-0479">Metal-binding</keyword>
<dbReference type="RefSeq" id="WP_188755219.1">
    <property type="nucleotide sequence ID" value="NZ_BMJY01000003.1"/>
</dbReference>
<keyword evidence="9 10" id="KW-0378">Hydrolase</keyword>
<feature type="domain" description="RNase H type-2" evidence="12">
    <location>
        <begin position="19"/>
        <end position="219"/>
    </location>
</feature>
<feature type="binding site" evidence="10">
    <location>
        <position position="26"/>
    </location>
    <ligand>
        <name>a divalent metal cation</name>
        <dbReference type="ChEBI" id="CHEBI:60240"/>
    </ligand>
</feature>
<evidence type="ECO:0000256" key="3">
    <source>
        <dbReference type="ARBA" id="ARBA00004065"/>
    </source>
</evidence>
<dbReference type="PANTHER" id="PTHR10954">
    <property type="entry name" value="RIBONUCLEASE H2 SUBUNIT A"/>
    <property type="match status" value="1"/>
</dbReference>
<name>A0A917MN73_9MICO</name>
<evidence type="ECO:0000313" key="14">
    <source>
        <dbReference type="Proteomes" id="UP000657592"/>
    </source>
</evidence>
<evidence type="ECO:0000256" key="6">
    <source>
        <dbReference type="ARBA" id="ARBA00022722"/>
    </source>
</evidence>
<protein>
    <recommendedName>
        <fullName evidence="11">Ribonuclease</fullName>
        <ecNumber evidence="11">3.1.26.4</ecNumber>
    </recommendedName>
</protein>
<accession>A0A917MN73</accession>
<comment type="similarity">
    <text evidence="11">Belongs to the RNase HII family.</text>
</comment>